<reference evidence="1" key="1">
    <citation type="submission" date="2017-12" db="EMBL/GenBank/DDBJ databases">
        <title>High-resolution comparative analysis of great ape genomes.</title>
        <authorList>
            <person name="Pollen A."/>
            <person name="Hastie A."/>
            <person name="Hormozdiari F."/>
            <person name="Dougherty M."/>
            <person name="Liu R."/>
            <person name="Chaisson M."/>
            <person name="Hoppe E."/>
            <person name="Hill C."/>
            <person name="Pang A."/>
            <person name="Hillier L."/>
            <person name="Baker C."/>
            <person name="Armstrong J."/>
            <person name="Shendure J."/>
            <person name="Paten B."/>
            <person name="Wilson R."/>
            <person name="Chao H."/>
            <person name="Schneider V."/>
            <person name="Ventura M."/>
            <person name="Kronenberg Z."/>
            <person name="Murali S."/>
            <person name="Gordon D."/>
            <person name="Cantsilieris S."/>
            <person name="Munson K."/>
            <person name="Nelson B."/>
            <person name="Raja A."/>
            <person name="Underwood J."/>
            <person name="Diekhans M."/>
            <person name="Fiddes I."/>
            <person name="Haussler D."/>
            <person name="Eichler E."/>
        </authorList>
    </citation>
    <scope>NUCLEOTIDE SEQUENCE [LARGE SCALE GENOMIC DNA]</scope>
    <source>
        <strain evidence="1">Susie</strain>
    </source>
</reference>
<gene>
    <name evidence="1" type="ORF">CR201_G0051381</name>
</gene>
<accession>A0A2J8RFJ4</accession>
<name>A0A2J8RFJ4_PONAB</name>
<feature type="non-terminal residue" evidence="1">
    <location>
        <position position="1"/>
    </location>
</feature>
<protein>
    <submittedName>
        <fullName evidence="1">CASC1 isoform 10</fullName>
    </submittedName>
</protein>
<dbReference type="AlphaFoldDB" id="A0A2J8RFJ4"/>
<dbReference type="EMBL" id="NDHI03003704">
    <property type="protein sequence ID" value="PNJ07303.1"/>
    <property type="molecule type" value="Genomic_DNA"/>
</dbReference>
<proteinExistence type="predicted"/>
<sequence>SGSKKKKVTKAERLKLLQEEEERRLKEEVTFLKKGELTLFSYLP</sequence>
<evidence type="ECO:0000313" key="1">
    <source>
        <dbReference type="EMBL" id="PNJ07303.1"/>
    </source>
</evidence>
<organism evidence="1">
    <name type="scientific">Pongo abelii</name>
    <name type="common">Sumatran orangutan</name>
    <name type="synonym">Pongo pygmaeus abelii</name>
    <dbReference type="NCBI Taxonomy" id="9601"/>
    <lineage>
        <taxon>Eukaryota</taxon>
        <taxon>Metazoa</taxon>
        <taxon>Chordata</taxon>
        <taxon>Craniata</taxon>
        <taxon>Vertebrata</taxon>
        <taxon>Euteleostomi</taxon>
        <taxon>Mammalia</taxon>
        <taxon>Eutheria</taxon>
        <taxon>Euarchontoglires</taxon>
        <taxon>Primates</taxon>
        <taxon>Haplorrhini</taxon>
        <taxon>Catarrhini</taxon>
        <taxon>Hominidae</taxon>
        <taxon>Pongo</taxon>
    </lineage>
</organism>
<comment type="caution">
    <text evidence="1">The sequence shown here is derived from an EMBL/GenBank/DDBJ whole genome shotgun (WGS) entry which is preliminary data.</text>
</comment>